<gene>
    <name evidence="1" type="ORF">TU35_005625</name>
</gene>
<name>A0ACC6V1T4_9CREN</name>
<sequence length="244" mass="27078">MRLALVQVKKWSEDRRVVDLLSTISADVVLLPENWRKGVAREEELFKFFSSLPDFELLVPGAFYVASGGETRSRAYVLRRGRVVDYCEKLFPSFAVGEAASVRPGNKLCAQRLGWAYVGVLICVDIVFPELARLYAVRGVNVLLNPANITADRIPLWRSIILARAFENHAYVAFANNVGGLYADGRPVLGGSAAASPNGHIIAEGGDMEGVVYASLNEEEVEYARRRRRYLEYLSSFNSSSVQL</sequence>
<accession>A0ACC6V1T4</accession>
<comment type="caution">
    <text evidence="1">The sequence shown here is derived from an EMBL/GenBank/DDBJ whole genome shotgun (WGS) entry which is preliminary data.</text>
</comment>
<reference evidence="1" key="1">
    <citation type="submission" date="2024-07" db="EMBL/GenBank/DDBJ databases">
        <title>Metagenome and Metagenome-Assembled Genomes of Archaea from a hot spring from the geothermal field of Los Azufres, Mexico.</title>
        <authorList>
            <person name="Marin-Paredes R."/>
            <person name="Martinez-Romero E."/>
            <person name="Servin-Garciduenas L.E."/>
        </authorList>
    </citation>
    <scope>NUCLEOTIDE SEQUENCE</scope>
</reference>
<organism evidence="1 2">
    <name type="scientific">Thermoproteus sp. AZ2</name>
    <dbReference type="NCBI Taxonomy" id="1609232"/>
    <lineage>
        <taxon>Archaea</taxon>
        <taxon>Thermoproteota</taxon>
        <taxon>Thermoprotei</taxon>
        <taxon>Thermoproteales</taxon>
        <taxon>Thermoproteaceae</taxon>
        <taxon>Thermoproteus</taxon>
    </lineage>
</organism>
<protein>
    <submittedName>
        <fullName evidence="1">Carbon-nitrogen hydrolase family protein</fullName>
    </submittedName>
</protein>
<keyword evidence="1" id="KW-0378">Hydrolase</keyword>
<evidence type="ECO:0000313" key="1">
    <source>
        <dbReference type="EMBL" id="MFB6490711.1"/>
    </source>
</evidence>
<evidence type="ECO:0000313" key="2">
    <source>
        <dbReference type="Proteomes" id="UP000033636"/>
    </source>
</evidence>
<proteinExistence type="predicted"/>
<dbReference type="Proteomes" id="UP000033636">
    <property type="component" value="Unassembled WGS sequence"/>
</dbReference>
<dbReference type="EMBL" id="JZWT02000013">
    <property type="protein sequence ID" value="MFB6490711.1"/>
    <property type="molecule type" value="Genomic_DNA"/>
</dbReference>